<dbReference type="CDD" id="cd00200">
    <property type="entry name" value="WD40"/>
    <property type="match status" value="2"/>
</dbReference>
<keyword evidence="2" id="KW-0677">Repeat</keyword>
<dbReference type="PANTHER" id="PTHR19846">
    <property type="entry name" value="WD40 REPEAT PROTEIN"/>
    <property type="match status" value="1"/>
</dbReference>
<dbReference type="SUPFAM" id="SSF52540">
    <property type="entry name" value="P-loop containing nucleoside triphosphate hydrolases"/>
    <property type="match status" value="1"/>
</dbReference>
<dbReference type="InterPro" id="IPR020472">
    <property type="entry name" value="WD40_PAC1"/>
</dbReference>
<evidence type="ECO:0000256" key="1">
    <source>
        <dbReference type="ARBA" id="ARBA00022574"/>
    </source>
</evidence>
<feature type="compositionally biased region" description="Polar residues" evidence="4">
    <location>
        <begin position="33"/>
        <end position="54"/>
    </location>
</feature>
<feature type="repeat" description="WD" evidence="3">
    <location>
        <begin position="1414"/>
        <end position="1455"/>
    </location>
</feature>
<evidence type="ECO:0000256" key="2">
    <source>
        <dbReference type="ARBA" id="ARBA00022737"/>
    </source>
</evidence>
<dbReference type="GO" id="GO:0046540">
    <property type="term" value="C:U4/U6 x U5 tri-snRNP complex"/>
    <property type="evidence" value="ECO:0007669"/>
    <property type="project" value="TreeGrafter"/>
</dbReference>
<evidence type="ECO:0000259" key="5">
    <source>
        <dbReference type="PROSITE" id="PS50837"/>
    </source>
</evidence>
<dbReference type="Proteomes" id="UP000324767">
    <property type="component" value="Unassembled WGS sequence"/>
</dbReference>
<protein>
    <recommendedName>
        <fullName evidence="5">NACHT domain-containing protein</fullName>
    </recommendedName>
</protein>
<dbReference type="InterPro" id="IPR011047">
    <property type="entry name" value="Quinoprotein_ADH-like_sf"/>
</dbReference>
<dbReference type="EMBL" id="VXIT01000002">
    <property type="protein sequence ID" value="KAA6414707.1"/>
    <property type="molecule type" value="Genomic_DNA"/>
</dbReference>
<dbReference type="InterPro" id="IPR036322">
    <property type="entry name" value="WD40_repeat_dom_sf"/>
</dbReference>
<dbReference type="PROSITE" id="PS50082">
    <property type="entry name" value="WD_REPEATS_2"/>
    <property type="match status" value="12"/>
</dbReference>
<evidence type="ECO:0000313" key="7">
    <source>
        <dbReference type="Proteomes" id="UP000324767"/>
    </source>
</evidence>
<dbReference type="SUPFAM" id="SSF50998">
    <property type="entry name" value="Quinoprotein alcohol dehydrogenase-like"/>
    <property type="match status" value="1"/>
</dbReference>
<dbReference type="PROSITE" id="PS50294">
    <property type="entry name" value="WD_REPEATS_REGION"/>
    <property type="match status" value="12"/>
</dbReference>
<dbReference type="Pfam" id="PF00400">
    <property type="entry name" value="WD40"/>
    <property type="match status" value="12"/>
</dbReference>
<dbReference type="InterPro" id="IPR001680">
    <property type="entry name" value="WD40_rpt"/>
</dbReference>
<dbReference type="GO" id="GO:0000398">
    <property type="term" value="P:mRNA splicing, via spliceosome"/>
    <property type="evidence" value="ECO:0007669"/>
    <property type="project" value="TreeGrafter"/>
</dbReference>
<feature type="repeat" description="WD" evidence="3">
    <location>
        <begin position="994"/>
        <end position="1035"/>
    </location>
</feature>
<dbReference type="InterPro" id="IPR056884">
    <property type="entry name" value="NPHP3-like_N"/>
</dbReference>
<dbReference type="OrthoDB" id="538223at2759"/>
<evidence type="ECO:0000256" key="4">
    <source>
        <dbReference type="SAM" id="MobiDB-lite"/>
    </source>
</evidence>
<dbReference type="InterPro" id="IPR015943">
    <property type="entry name" value="WD40/YVTN_repeat-like_dom_sf"/>
</dbReference>
<dbReference type="PANTHER" id="PTHR19846:SF0">
    <property type="entry name" value="PRE-MRNA PROCESSING FACTOR 4"/>
    <property type="match status" value="1"/>
</dbReference>
<feature type="region of interest" description="Disordered" evidence="4">
    <location>
        <begin position="79"/>
        <end position="102"/>
    </location>
</feature>
<dbReference type="PRINTS" id="PR00320">
    <property type="entry name" value="GPROTEINBRPT"/>
</dbReference>
<dbReference type="InterPro" id="IPR031359">
    <property type="entry name" value="NACHT_N"/>
</dbReference>
<name>A0A5M8PZ17_9LECA</name>
<comment type="caution">
    <text evidence="6">The sequence shown here is derived from an EMBL/GenBank/DDBJ whole genome shotgun (WGS) entry which is preliminary data.</text>
</comment>
<feature type="repeat" description="WD" evidence="3">
    <location>
        <begin position="1456"/>
        <end position="1497"/>
    </location>
</feature>
<feature type="repeat" description="WD" evidence="3">
    <location>
        <begin position="1162"/>
        <end position="1203"/>
    </location>
</feature>
<organism evidence="6 7">
    <name type="scientific">Lasallia pustulata</name>
    <dbReference type="NCBI Taxonomy" id="136370"/>
    <lineage>
        <taxon>Eukaryota</taxon>
        <taxon>Fungi</taxon>
        <taxon>Dikarya</taxon>
        <taxon>Ascomycota</taxon>
        <taxon>Pezizomycotina</taxon>
        <taxon>Lecanoromycetes</taxon>
        <taxon>OSLEUM clade</taxon>
        <taxon>Umbilicariomycetidae</taxon>
        <taxon>Umbilicariales</taxon>
        <taxon>Umbilicariaceae</taxon>
        <taxon>Lasallia</taxon>
    </lineage>
</organism>
<feature type="region of interest" description="Disordered" evidence="4">
    <location>
        <begin position="14"/>
        <end position="54"/>
    </location>
</feature>
<feature type="repeat" description="WD" evidence="3">
    <location>
        <begin position="1036"/>
        <end position="1077"/>
    </location>
</feature>
<reference evidence="6 7" key="1">
    <citation type="submission" date="2019-09" db="EMBL/GenBank/DDBJ databases">
        <title>The hologenome of the rock-dwelling lichen Lasallia pustulata.</title>
        <authorList>
            <person name="Greshake Tzovaras B."/>
            <person name="Segers F."/>
            <person name="Bicker A."/>
            <person name="Dal Grande F."/>
            <person name="Otte J."/>
            <person name="Hankeln T."/>
            <person name="Schmitt I."/>
            <person name="Ebersberger I."/>
        </authorList>
    </citation>
    <scope>NUCLEOTIDE SEQUENCE [LARGE SCALE GENOMIC DNA]</scope>
    <source>
        <strain evidence="6">A1-1</strain>
    </source>
</reference>
<feature type="repeat" description="WD" evidence="3">
    <location>
        <begin position="1078"/>
        <end position="1119"/>
    </location>
</feature>
<evidence type="ECO:0000313" key="6">
    <source>
        <dbReference type="EMBL" id="KAA6414707.1"/>
    </source>
</evidence>
<dbReference type="FunFam" id="3.40.50.300:FF:001638">
    <property type="entry name" value="NACHT and WD40 domain protein"/>
    <property type="match status" value="1"/>
</dbReference>
<feature type="repeat" description="WD" evidence="3">
    <location>
        <begin position="1120"/>
        <end position="1161"/>
    </location>
</feature>
<feature type="repeat" description="WD" evidence="3">
    <location>
        <begin position="1246"/>
        <end position="1287"/>
    </location>
</feature>
<dbReference type="GO" id="GO:0030621">
    <property type="term" value="F:U4 snRNA binding"/>
    <property type="evidence" value="ECO:0007669"/>
    <property type="project" value="TreeGrafter"/>
</dbReference>
<proteinExistence type="predicted"/>
<feature type="domain" description="NACHT" evidence="5">
    <location>
        <begin position="466"/>
        <end position="611"/>
    </location>
</feature>
<dbReference type="GO" id="GO:0017070">
    <property type="term" value="F:U6 snRNA binding"/>
    <property type="evidence" value="ECO:0007669"/>
    <property type="project" value="TreeGrafter"/>
</dbReference>
<feature type="repeat" description="WD" evidence="3">
    <location>
        <begin position="1204"/>
        <end position="1245"/>
    </location>
</feature>
<accession>A0A5M8PZ17</accession>
<sequence>MADNSPVKEWLKRFIRHGGRDSAKSKKEDGAVSSANSSQTNVLHPSKQAAPSTTATPAIQRLTIDASASLSAAVPFTTSDTALHSSPNNTGAKAATEISQRASSDQVADIIEDLTTDCSLWDRAYDILKNEKDKSPNLIAVYEDILSRVLIRAQMKAPPAPNETEDVGEVTNQIPQYDAIARREKLKEITELGLKHIEDKKVSTTLLGHEIVLQDVVANVAGAVKWAEDYIKDAVKDLPYASIVMAGVSLVLPLLKNPTAVEAANQDGLTYVTSQMRYYVAMESLLLPEDMDPDLKADLTERLVDLFKLIIEFQAQSVIRFYRSRTKNFFRGAINYDGWDEKLQDVKNSDAALILKFETAMSGSSLQALRKLDREAEASRRALDSLVIKMQEHIEVSRDQLGVLQKIDQHITDPQTQTCLKDLRTTDPRHDKKRIEETKGGLLADLYCWVLYNDDFQRWRDDGQSPLLWIKGDPGKGKTMLLCGIINELEKSITDTETLSFFFCQATDARINSATAVLRGLIYLLINRQPSLISHVREKYDPAGKQVFEDANAWVALSEIFTSILDDPILQSTYLIIDALDECTTDLSLLLDLVVQKSPAYSRVKWIVSSRNWPSIEKDLYTATQKGRLCLELNEKSVSAAVTIYVQFKVDWLGERNRYNNDTRDAVQRYLSLNANGTFLWVALVCQELANIPGWKAQKKLTAFPPGLDAFYRRMMDQICISDDAELCKSILAVVSVVYRPITLEELASFVDIPDGVSSDYEALAEIIGLCGSFLTLRERTISFVHQSAQDYLVEQASTEIFPNGRTEEQQRIVLRSIEAMDKALQRDVYNLLHPGCSINKVEHPDPDPLAPIRYACVYWVDHLCKIKSSHDEVGLYDNGTIDAFLRKHFLHWLEALSLIKGISDGVLAIAKLIDLLTKISSESQLFRLVQDAHRFILSSRNVIENTPLQAYSSALLFSPVHSLTRELFQDEELDWITTKPAMEADWGACIQTLYGHSDTVWSVAFSHDGTQVVSGSADNTVKIWDAGSGACLKTLEGHSRWVRSVAFSHDGTQVVSGSADNTVKIWDAGSGACLKTLEGHSGSVWSVAFSHDGTQVVSGSADNTVKIWDAGSGACLKTLEGHSGSVMSVAFSHDGTQVVSGSADNTVKIWDAGSGACLKTLEGHSGSVWSVAFSHDGTQVVSGSADNTVKIWDAGSGACLKTLEGHSGSVWSVAFSHDGTQVVSGSDDNTVKIWDAGSGACLKTLEGHSRWVRSVAFSHDGTQVVSGSDDNTVKIWDAGSGACLKTLEGHSGWVGSVAFSHDGTQVVSGSDDKTVKIWDAGSGACLKTLEGHSGRVRSVAFSHDGTQVVSGSDDNTVKIWDAGSGACLKTLEGHSGWVMSVAFSHDGTQVVSGSDDKTVKIWDAGSGACLKTLEGHSGTVWSVAFSHDGTQVVSGSDDKTVKIWDAGSGACLKTLEGHSGRVWSVAFSHDGTQVVSGSDDNTVKIWDAGSGACLKTLNIDRTVYNVAFDTTSSYILTDTGTTLWDILSISNTALVATALEEPQHHGYGLNADKVWITWNGQNVLWLPLEYRPSCSAIASNTIIIGCPSGRVLTINFSFNKSPLNCSS</sequence>
<dbReference type="PROSITE" id="PS50837">
    <property type="entry name" value="NACHT"/>
    <property type="match status" value="1"/>
</dbReference>
<feature type="repeat" description="WD" evidence="3">
    <location>
        <begin position="1372"/>
        <end position="1413"/>
    </location>
</feature>
<gene>
    <name evidence="6" type="ORF">FRX48_01457</name>
</gene>
<evidence type="ECO:0000256" key="3">
    <source>
        <dbReference type="PROSITE-ProRule" id="PRU00221"/>
    </source>
</evidence>
<dbReference type="SMART" id="SM00320">
    <property type="entry name" value="WD40"/>
    <property type="match status" value="12"/>
</dbReference>
<dbReference type="Pfam" id="PF24883">
    <property type="entry name" value="NPHP3_N"/>
    <property type="match status" value="1"/>
</dbReference>
<dbReference type="Gene3D" id="3.40.50.300">
    <property type="entry name" value="P-loop containing nucleotide triphosphate hydrolases"/>
    <property type="match status" value="1"/>
</dbReference>
<feature type="repeat" description="WD" evidence="3">
    <location>
        <begin position="1288"/>
        <end position="1329"/>
    </location>
</feature>
<dbReference type="Pfam" id="PF17100">
    <property type="entry name" value="NACHT_N"/>
    <property type="match status" value="1"/>
</dbReference>
<feature type="repeat" description="WD" evidence="3">
    <location>
        <begin position="1330"/>
        <end position="1371"/>
    </location>
</feature>
<feature type="compositionally biased region" description="Basic and acidic residues" evidence="4">
    <location>
        <begin position="18"/>
        <end position="30"/>
    </location>
</feature>
<keyword evidence="1 3" id="KW-0853">WD repeat</keyword>
<dbReference type="InterPro" id="IPR007111">
    <property type="entry name" value="NACHT_NTPase"/>
</dbReference>
<dbReference type="Gene3D" id="2.130.10.10">
    <property type="entry name" value="YVTN repeat-like/Quinoprotein amine dehydrogenase"/>
    <property type="match status" value="7"/>
</dbReference>
<dbReference type="InterPro" id="IPR027417">
    <property type="entry name" value="P-loop_NTPase"/>
</dbReference>
<dbReference type="SUPFAM" id="SSF50978">
    <property type="entry name" value="WD40 repeat-like"/>
    <property type="match status" value="2"/>
</dbReference>